<keyword evidence="3" id="KW-1185">Reference proteome</keyword>
<dbReference type="EMBL" id="JWZT01000464">
    <property type="protein sequence ID" value="KII74308.1"/>
    <property type="molecule type" value="Genomic_DNA"/>
</dbReference>
<accession>A0A0C2JXU2</accession>
<dbReference type="Proteomes" id="UP000031668">
    <property type="component" value="Unassembled WGS sequence"/>
</dbReference>
<sequence length="683" mass="77023">MAAAYKILQRAATQQPDNEELHPNEDHVNKTLEGKVVNRLSQGEPFKRRSYEGYFDPLTRANYRKADLWKCLIPAKHEEFMLNLTSSGTTCKPYHGVALEYAAILSTQRQCCGQPHNMKKGPGSYNQDFSHYSRFMASYLPEHRLQNRIHVNGKRDRGFKNLRNRSQQAKLCSDISSYHSTIFRTTIRYSDLQLTLYVPPCPEGGKATPCEDHCRLILSDGHISPLNTVTAINYFAQSQLWFLFITLTLLPLEAAEAKKKTLTCWSKTKPLLIANLLSFIFLRLSLQGLERIKLSCVLHKILNMALVLIESMYDINAYAARNQYTFDQPVKRSTYVCRPQSLPQYIRTNWLAMALIIKIQHEATTNLLVTEDLPITTVSVVGIRSASCITAPAEDMQALPSEATLDISCSCAGRVIRSIYLGRHDRVVDIIAHYSLESLPDFFILIDEVLNGPDIWVIARERICIRILDIAMTLKLTSARLDPRPNASLYLITELSYEGKEPGTTLKDATGRITALEPLSMVQQSTISEIAATMPEPVPRVRMTRAGNLPPNTLCENVCLNHQSVQRSGRQLLTDAGQIGYTESRTDSKSVKKLQYLQSHPHVPRQLRSGSSEPGYFATREESKSPKVALLNLKERSSHARFQSPEGGLFCEGHCSSLKHKRVVAPTNFRSDTQMTPKTRRAL</sequence>
<evidence type="ECO:0000256" key="1">
    <source>
        <dbReference type="SAM" id="MobiDB-lite"/>
    </source>
</evidence>
<evidence type="ECO:0000313" key="2">
    <source>
        <dbReference type="EMBL" id="KII74308.1"/>
    </source>
</evidence>
<feature type="region of interest" description="Disordered" evidence="1">
    <location>
        <begin position="603"/>
        <end position="624"/>
    </location>
</feature>
<comment type="caution">
    <text evidence="2">The sequence shown here is derived from an EMBL/GenBank/DDBJ whole genome shotgun (WGS) entry which is preliminary data.</text>
</comment>
<dbReference type="AlphaFoldDB" id="A0A0C2JXU2"/>
<reference evidence="2 3" key="1">
    <citation type="journal article" date="2014" name="Genome Biol. Evol.">
        <title>The genome of the myxosporean Thelohanellus kitauei shows adaptations to nutrient acquisition within its fish host.</title>
        <authorList>
            <person name="Yang Y."/>
            <person name="Xiong J."/>
            <person name="Zhou Z."/>
            <person name="Huo F."/>
            <person name="Miao W."/>
            <person name="Ran C."/>
            <person name="Liu Y."/>
            <person name="Zhang J."/>
            <person name="Feng J."/>
            <person name="Wang M."/>
            <person name="Wang M."/>
            <person name="Wang L."/>
            <person name="Yao B."/>
        </authorList>
    </citation>
    <scope>NUCLEOTIDE SEQUENCE [LARGE SCALE GENOMIC DNA]</scope>
    <source>
        <strain evidence="2">Wuqing</strain>
    </source>
</reference>
<gene>
    <name evidence="2" type="ORF">RF11_04968</name>
</gene>
<protein>
    <submittedName>
        <fullName evidence="2">Uncharacterized protein</fullName>
    </submittedName>
</protein>
<name>A0A0C2JXU2_THEKT</name>
<proteinExistence type="predicted"/>
<evidence type="ECO:0000313" key="3">
    <source>
        <dbReference type="Proteomes" id="UP000031668"/>
    </source>
</evidence>
<organism evidence="2 3">
    <name type="scientific">Thelohanellus kitauei</name>
    <name type="common">Myxosporean</name>
    <dbReference type="NCBI Taxonomy" id="669202"/>
    <lineage>
        <taxon>Eukaryota</taxon>
        <taxon>Metazoa</taxon>
        <taxon>Cnidaria</taxon>
        <taxon>Myxozoa</taxon>
        <taxon>Myxosporea</taxon>
        <taxon>Bivalvulida</taxon>
        <taxon>Platysporina</taxon>
        <taxon>Myxobolidae</taxon>
        <taxon>Thelohanellus</taxon>
    </lineage>
</organism>